<dbReference type="KEGG" id="scib:HUG20_09865"/>
<evidence type="ECO:0000313" key="1">
    <source>
        <dbReference type="EMBL" id="QQK81935.1"/>
    </source>
</evidence>
<reference evidence="1 2" key="1">
    <citation type="submission" date="2020-06" db="EMBL/GenBank/DDBJ databases">
        <title>Genomic analysis of Salicibibacter sp. NKC21-4.</title>
        <authorList>
            <person name="Oh Y.J."/>
        </authorList>
    </citation>
    <scope>NUCLEOTIDE SEQUENCE [LARGE SCALE GENOMIC DNA]</scope>
    <source>
        <strain evidence="1 2">NKC21-4</strain>
    </source>
</reference>
<dbReference type="PANTHER" id="PTHR35586:SF1">
    <property type="entry name" value="SLL1691 PROTEIN"/>
    <property type="match status" value="1"/>
</dbReference>
<organism evidence="1 2">
    <name type="scientific">Salicibibacter cibi</name>
    <dbReference type="NCBI Taxonomy" id="2743001"/>
    <lineage>
        <taxon>Bacteria</taxon>
        <taxon>Bacillati</taxon>
        <taxon>Bacillota</taxon>
        <taxon>Bacilli</taxon>
        <taxon>Bacillales</taxon>
        <taxon>Bacillaceae</taxon>
        <taxon>Salicibibacter</taxon>
    </lineage>
</organism>
<dbReference type="Proteomes" id="UP000595349">
    <property type="component" value="Chromosome"/>
</dbReference>
<accession>A0A7T7CH79</accession>
<proteinExistence type="predicted"/>
<evidence type="ECO:0000313" key="2">
    <source>
        <dbReference type="Proteomes" id="UP000595349"/>
    </source>
</evidence>
<dbReference type="EMBL" id="CP054706">
    <property type="protein sequence ID" value="QQK81935.1"/>
    <property type="molecule type" value="Genomic_DNA"/>
</dbReference>
<protein>
    <submittedName>
        <fullName evidence="1">Transposase</fullName>
    </submittedName>
</protein>
<sequence length="280" mass="33569">MNERQVDHDRLFKELIQEFFQDLFFPTIHEHIDYVHLKFLDKEMITDVSDREKRHLDIVVETRLRNEDSLIIVHVEPQASYQPTFNDRMFRYFSRLYERHRRRIVPIAVFSYDEKNKEEPQSFNMSFPFLDVLQFNYLTVELKKLDWREYIRQDNPVAGALLSKMGYTEDEKIEVKKEFLRMLVRLELDPARNHLLTTFFETYLGLSEREEHILADEVNQLDPKEEAKVMELMTSYERKGIKKVALNLLSDGMDIQKVAKLTGLTEQEVKELKSQQSKND</sequence>
<keyword evidence="2" id="KW-1185">Reference proteome</keyword>
<gene>
    <name evidence="1" type="ORF">HUG20_09865</name>
</gene>
<name>A0A7T7CH79_9BACI</name>
<dbReference type="PANTHER" id="PTHR35586">
    <property type="entry name" value="SLL1691 PROTEIN"/>
    <property type="match status" value="1"/>
</dbReference>
<dbReference type="AlphaFoldDB" id="A0A7T7CH79"/>